<sequence>MGEIKQTSLEGLTIGKDALDAGRRAFLRSSGLMAAGAAALVGGVAASDTAAAQSAGINDADILNFALNLEYLEAEFYLRAVKGSGLADADTTGVGTLGPVAGGRRVPFTTPLVREYAEEIAADEEAHVKFLRAGLGTAAVARPRIDLRDSFTAAALAAGLIEPGQRFDAFANETNFLLAAFIFEDVGVTAYKGAARFLNNKDFLEAAAGILAVEAYHAGEIRTLLLQRGLSDPAFAISRLRDNADGPGIRDQGILRFGKANIVPADANGIVYSRTPAQVLSIVYLGGEAANNGFFPNRLNGGLR</sequence>
<protein>
    <submittedName>
        <fullName evidence="1">Ferritin-like domain-containing protein</fullName>
    </submittedName>
</protein>
<dbReference type="InterPro" id="IPR052965">
    <property type="entry name" value="Pigment-catalase-like"/>
</dbReference>
<evidence type="ECO:0000313" key="1">
    <source>
        <dbReference type="EMBL" id="MBH0237858.1"/>
    </source>
</evidence>
<evidence type="ECO:0000313" key="2">
    <source>
        <dbReference type="Proteomes" id="UP000631694"/>
    </source>
</evidence>
<comment type="caution">
    <text evidence="1">The sequence shown here is derived from an EMBL/GenBank/DDBJ whole genome shotgun (WGS) entry which is preliminary data.</text>
</comment>
<proteinExistence type="predicted"/>
<dbReference type="AlphaFoldDB" id="A0A931I229"/>
<dbReference type="Proteomes" id="UP000631694">
    <property type="component" value="Unassembled WGS sequence"/>
</dbReference>
<organism evidence="1 2">
    <name type="scientific">Methylobrevis albus</name>
    <dbReference type="NCBI Taxonomy" id="2793297"/>
    <lineage>
        <taxon>Bacteria</taxon>
        <taxon>Pseudomonadati</taxon>
        <taxon>Pseudomonadota</taxon>
        <taxon>Alphaproteobacteria</taxon>
        <taxon>Hyphomicrobiales</taxon>
        <taxon>Pleomorphomonadaceae</taxon>
        <taxon>Methylobrevis</taxon>
    </lineage>
</organism>
<reference evidence="1" key="1">
    <citation type="submission" date="2020-12" db="EMBL/GenBank/DDBJ databases">
        <title>Methylobrevis albus sp. nov., isolated from fresh water lack sediment.</title>
        <authorList>
            <person name="Zou Q."/>
        </authorList>
    </citation>
    <scope>NUCLEOTIDE SEQUENCE</scope>
    <source>
        <strain evidence="1">L22</strain>
    </source>
</reference>
<accession>A0A931I229</accession>
<keyword evidence="2" id="KW-1185">Reference proteome</keyword>
<dbReference type="PROSITE" id="PS51318">
    <property type="entry name" value="TAT"/>
    <property type="match status" value="1"/>
</dbReference>
<gene>
    <name evidence="1" type="ORF">I5731_08500</name>
</gene>
<dbReference type="EMBL" id="JADZLT010000049">
    <property type="protein sequence ID" value="MBH0237858.1"/>
    <property type="molecule type" value="Genomic_DNA"/>
</dbReference>
<dbReference type="Pfam" id="PF13668">
    <property type="entry name" value="Ferritin_2"/>
    <property type="match status" value="1"/>
</dbReference>
<dbReference type="PANTHER" id="PTHR31694:SF26">
    <property type="entry name" value="OS05G0151100 PROTEIN"/>
    <property type="match status" value="1"/>
</dbReference>
<dbReference type="InterPro" id="IPR009078">
    <property type="entry name" value="Ferritin-like_SF"/>
</dbReference>
<dbReference type="SUPFAM" id="SSF47240">
    <property type="entry name" value="Ferritin-like"/>
    <property type="match status" value="1"/>
</dbReference>
<dbReference type="InterPro" id="IPR006311">
    <property type="entry name" value="TAT_signal"/>
</dbReference>
<dbReference type="RefSeq" id="WP_197310926.1">
    <property type="nucleotide sequence ID" value="NZ_JADZLT010000049.1"/>
</dbReference>
<dbReference type="PANTHER" id="PTHR31694">
    <property type="entry name" value="DESICCATION-LIKE PROTEIN"/>
    <property type="match status" value="1"/>
</dbReference>
<name>A0A931I229_9HYPH</name>